<evidence type="ECO:0000256" key="3">
    <source>
        <dbReference type="PROSITE-ProRule" id="PRU00221"/>
    </source>
</evidence>
<dbReference type="GO" id="GO:0034709">
    <property type="term" value="C:methylosome"/>
    <property type="evidence" value="ECO:0007669"/>
    <property type="project" value="TreeGrafter"/>
</dbReference>
<dbReference type="PANTHER" id="PTHR46853">
    <property type="entry name" value="METHYLOSOME PROTEIN 50"/>
    <property type="match status" value="1"/>
</dbReference>
<keyword evidence="3" id="KW-0853">WD repeat</keyword>
<dbReference type="InterPro" id="IPR001680">
    <property type="entry name" value="WD40_rpt"/>
</dbReference>
<gene>
    <name evidence="5" type="primary">MEP50</name>
</gene>
<dbReference type="Gene3D" id="2.130.10.10">
    <property type="entry name" value="YVTN repeat-like/Quinoprotein amine dehydrogenase"/>
    <property type="match status" value="1"/>
</dbReference>
<dbReference type="PROSITE" id="PS50082">
    <property type="entry name" value="WD_REPEATS_2"/>
    <property type="match status" value="2"/>
</dbReference>
<keyword evidence="2" id="KW-0963">Cytoplasm</keyword>
<evidence type="ECO:0000256" key="1">
    <source>
        <dbReference type="ARBA" id="ARBA00004496"/>
    </source>
</evidence>
<dbReference type="SMART" id="SM00320">
    <property type="entry name" value="WD40"/>
    <property type="match status" value="5"/>
</dbReference>
<evidence type="ECO:0000256" key="4">
    <source>
        <dbReference type="SAM" id="MobiDB-lite"/>
    </source>
</evidence>
<dbReference type="SUPFAM" id="SSF50978">
    <property type="entry name" value="WD40 repeat-like"/>
    <property type="match status" value="1"/>
</dbReference>
<feature type="repeat" description="WD" evidence="3">
    <location>
        <begin position="127"/>
        <end position="166"/>
    </location>
</feature>
<feature type="compositionally biased region" description="Basic and acidic residues" evidence="4">
    <location>
        <begin position="23"/>
        <end position="33"/>
    </location>
</feature>
<dbReference type="Pfam" id="PF00400">
    <property type="entry name" value="WD40"/>
    <property type="match status" value="2"/>
</dbReference>
<name>C1C0Y6_CALCM</name>
<proteinExistence type="evidence at transcript level"/>
<dbReference type="PANTHER" id="PTHR46853:SF1">
    <property type="entry name" value="METHYLOSOME PROTEIN 50"/>
    <property type="match status" value="1"/>
</dbReference>
<dbReference type="InterPro" id="IPR015943">
    <property type="entry name" value="WD40/YVTN_repeat-like_dom_sf"/>
</dbReference>
<sequence length="341" mass="36998">MASKDSPSPPPVAVAAGSGLTDEPSRSDPSTSDRHLEFLSFNNEGGLLMGSSDLCGRVWIGSAWFYSDPKDAPGGGSPSSSPSSVLECEDGVSDGLFLSPTHMILALDSGSIDSIQLGSYMERTTSITEHDDLISGLTRSPDKLITSSYDKTIVVYDISTSFALDTRLSAKDLLSDVASNPLDPFILASASCDGRVDIWDLRTNKEPSSCVYECPSSWPTALAWSPQDDSNLLIGNQSGEIGLYDTRQPKGDPLSSNTSMEKQIHKITFSPSVPDIAAVAADTYTLRIFNVDGLKVLYEDERHQDFVRGLAWHPKKRDLWTCGWDRLVISHSLDLQENNNA</sequence>
<protein>
    <submittedName>
        <fullName evidence="5">Methylosome protein 50</fullName>
    </submittedName>
</protein>
<evidence type="ECO:0000256" key="2">
    <source>
        <dbReference type="ARBA" id="ARBA00022490"/>
    </source>
</evidence>
<dbReference type="InterPro" id="IPR036322">
    <property type="entry name" value="WD40_repeat_dom_sf"/>
</dbReference>
<accession>C1C0Y6</accession>
<dbReference type="EMBL" id="BT080515">
    <property type="protein sequence ID" value="ACO14939.1"/>
    <property type="molecule type" value="mRNA"/>
</dbReference>
<dbReference type="InterPro" id="IPR052139">
    <property type="entry name" value="Methylosome_Comp_WDR77"/>
</dbReference>
<dbReference type="GO" id="GO:0007309">
    <property type="term" value="P:oocyte axis specification"/>
    <property type="evidence" value="ECO:0007669"/>
    <property type="project" value="TreeGrafter"/>
</dbReference>
<feature type="repeat" description="WD" evidence="3">
    <location>
        <begin position="187"/>
        <end position="209"/>
    </location>
</feature>
<feature type="region of interest" description="Disordered" evidence="4">
    <location>
        <begin position="1"/>
        <end position="33"/>
    </location>
</feature>
<reference evidence="5" key="1">
    <citation type="submission" date="2009-03" db="EMBL/GenBank/DDBJ databases">
        <title>Caligus clemensi ESTs and full-length cDNAs.</title>
        <authorList>
            <person name="Yasuike M."/>
            <person name="von Schalburg K."/>
            <person name="Cooper G."/>
            <person name="Leong J."/>
            <person name="Jones S.R.M."/>
            <person name="Koop B.F."/>
        </authorList>
    </citation>
    <scope>NUCLEOTIDE SEQUENCE</scope>
    <source>
        <tissue evidence="5">Whole</tissue>
    </source>
</reference>
<organism evidence="5">
    <name type="scientific">Caligus clemensi</name>
    <name type="common">Sea louse</name>
    <dbReference type="NCBI Taxonomy" id="344056"/>
    <lineage>
        <taxon>Eukaryota</taxon>
        <taxon>Metazoa</taxon>
        <taxon>Ecdysozoa</taxon>
        <taxon>Arthropoda</taxon>
        <taxon>Crustacea</taxon>
        <taxon>Multicrustacea</taxon>
        <taxon>Hexanauplia</taxon>
        <taxon>Copepoda</taxon>
        <taxon>Siphonostomatoida</taxon>
        <taxon>Caligidae</taxon>
        <taxon>Caligus</taxon>
    </lineage>
</organism>
<evidence type="ECO:0000313" key="5">
    <source>
        <dbReference type="EMBL" id="ACO14939.1"/>
    </source>
</evidence>
<comment type="subcellular location">
    <subcellularLocation>
        <location evidence="1">Cytoplasm</location>
    </subcellularLocation>
</comment>
<dbReference type="AlphaFoldDB" id="C1C0Y6"/>